<evidence type="ECO:0000313" key="3">
    <source>
        <dbReference type="Proteomes" id="UP000298030"/>
    </source>
</evidence>
<dbReference type="AlphaFoldDB" id="A0A4Y7SZQ6"/>
<comment type="caution">
    <text evidence="2">The sequence shown here is derived from an EMBL/GenBank/DDBJ whole genome shotgun (WGS) entry which is preliminary data.</text>
</comment>
<keyword evidence="3" id="KW-1185">Reference proteome</keyword>
<name>A0A4Y7SZQ6_COPMI</name>
<feature type="region of interest" description="Disordered" evidence="1">
    <location>
        <begin position="37"/>
        <end position="56"/>
    </location>
</feature>
<dbReference type="EMBL" id="QPFP01000043">
    <property type="protein sequence ID" value="TEB27118.1"/>
    <property type="molecule type" value="Genomic_DNA"/>
</dbReference>
<gene>
    <name evidence="2" type="ORF">FA13DRAFT_1736936</name>
</gene>
<evidence type="ECO:0000256" key="1">
    <source>
        <dbReference type="SAM" id="MobiDB-lite"/>
    </source>
</evidence>
<proteinExistence type="predicted"/>
<protein>
    <submittedName>
        <fullName evidence="2">Uncharacterized protein</fullName>
    </submittedName>
</protein>
<reference evidence="2 3" key="1">
    <citation type="journal article" date="2019" name="Nat. Ecol. Evol.">
        <title>Megaphylogeny resolves global patterns of mushroom evolution.</title>
        <authorList>
            <person name="Varga T."/>
            <person name="Krizsan K."/>
            <person name="Foldi C."/>
            <person name="Dima B."/>
            <person name="Sanchez-Garcia M."/>
            <person name="Sanchez-Ramirez S."/>
            <person name="Szollosi G.J."/>
            <person name="Szarkandi J.G."/>
            <person name="Papp V."/>
            <person name="Albert L."/>
            <person name="Andreopoulos W."/>
            <person name="Angelini C."/>
            <person name="Antonin V."/>
            <person name="Barry K.W."/>
            <person name="Bougher N.L."/>
            <person name="Buchanan P."/>
            <person name="Buyck B."/>
            <person name="Bense V."/>
            <person name="Catcheside P."/>
            <person name="Chovatia M."/>
            <person name="Cooper J."/>
            <person name="Damon W."/>
            <person name="Desjardin D."/>
            <person name="Finy P."/>
            <person name="Geml J."/>
            <person name="Haridas S."/>
            <person name="Hughes K."/>
            <person name="Justo A."/>
            <person name="Karasinski D."/>
            <person name="Kautmanova I."/>
            <person name="Kiss B."/>
            <person name="Kocsube S."/>
            <person name="Kotiranta H."/>
            <person name="LaButti K.M."/>
            <person name="Lechner B.E."/>
            <person name="Liimatainen K."/>
            <person name="Lipzen A."/>
            <person name="Lukacs Z."/>
            <person name="Mihaltcheva S."/>
            <person name="Morgado L.N."/>
            <person name="Niskanen T."/>
            <person name="Noordeloos M.E."/>
            <person name="Ohm R.A."/>
            <person name="Ortiz-Santana B."/>
            <person name="Ovrebo C."/>
            <person name="Racz N."/>
            <person name="Riley R."/>
            <person name="Savchenko A."/>
            <person name="Shiryaev A."/>
            <person name="Soop K."/>
            <person name="Spirin V."/>
            <person name="Szebenyi C."/>
            <person name="Tomsovsky M."/>
            <person name="Tulloss R.E."/>
            <person name="Uehling J."/>
            <person name="Grigoriev I.V."/>
            <person name="Vagvolgyi C."/>
            <person name="Papp T."/>
            <person name="Martin F.M."/>
            <person name="Miettinen O."/>
            <person name="Hibbett D.S."/>
            <person name="Nagy L.G."/>
        </authorList>
    </citation>
    <scope>NUCLEOTIDE SEQUENCE [LARGE SCALE GENOMIC DNA]</scope>
    <source>
        <strain evidence="2 3">FP101781</strain>
    </source>
</reference>
<evidence type="ECO:0000313" key="2">
    <source>
        <dbReference type="EMBL" id="TEB27118.1"/>
    </source>
</evidence>
<organism evidence="2 3">
    <name type="scientific">Coprinellus micaceus</name>
    <name type="common">Glistening ink-cap mushroom</name>
    <name type="synonym">Coprinus micaceus</name>
    <dbReference type="NCBI Taxonomy" id="71717"/>
    <lineage>
        <taxon>Eukaryota</taxon>
        <taxon>Fungi</taxon>
        <taxon>Dikarya</taxon>
        <taxon>Basidiomycota</taxon>
        <taxon>Agaricomycotina</taxon>
        <taxon>Agaricomycetes</taxon>
        <taxon>Agaricomycetidae</taxon>
        <taxon>Agaricales</taxon>
        <taxon>Agaricineae</taxon>
        <taxon>Psathyrellaceae</taxon>
        <taxon>Coprinellus</taxon>
    </lineage>
</organism>
<dbReference type="Proteomes" id="UP000298030">
    <property type="component" value="Unassembled WGS sequence"/>
</dbReference>
<sequence>MVGTRPSRAGRLGRAIHHLFPPPTFLLPLQDHSPPSLMYQSKIKASPPSASNPPTAKCVHMSGKGMYEPAAGDEMGKVSLVRLMQV</sequence>
<accession>A0A4Y7SZQ6</accession>
<feature type="compositionally biased region" description="Low complexity" evidence="1">
    <location>
        <begin position="41"/>
        <end position="56"/>
    </location>
</feature>